<evidence type="ECO:0000313" key="3">
    <source>
        <dbReference type="Proteomes" id="UP000244900"/>
    </source>
</evidence>
<protein>
    <recommendedName>
        <fullName evidence="4">Flp pilus assembly protein RcpC/CpaB domain-containing protein</fullName>
    </recommendedName>
</protein>
<reference evidence="2 3" key="1">
    <citation type="submission" date="2018-05" db="EMBL/GenBank/DDBJ databases">
        <title>Complete genome sequence of sponge-derived Streptomyces sp. HNM0039.</title>
        <authorList>
            <person name="Huang X."/>
            <person name="Zhou S."/>
        </authorList>
    </citation>
    <scope>NUCLEOTIDE SEQUENCE [LARGE SCALE GENOMIC DNA]</scope>
    <source>
        <strain evidence="2 3">HNM0039</strain>
    </source>
</reference>
<dbReference type="RefSeq" id="WP_108906455.1">
    <property type="nucleotide sequence ID" value="NZ_CP029188.1"/>
</dbReference>
<dbReference type="AlphaFoldDB" id="A0A2S1SSZ6"/>
<dbReference type="EMBL" id="CP029188">
    <property type="protein sequence ID" value="AWI29513.1"/>
    <property type="molecule type" value="Genomic_DNA"/>
</dbReference>
<evidence type="ECO:0008006" key="4">
    <source>
        <dbReference type="Google" id="ProtNLM"/>
    </source>
</evidence>
<keyword evidence="3" id="KW-1185">Reference proteome</keyword>
<feature type="compositionally biased region" description="Low complexity" evidence="1">
    <location>
        <begin position="22"/>
        <end position="31"/>
    </location>
</feature>
<evidence type="ECO:0000313" key="2">
    <source>
        <dbReference type="EMBL" id="AWI29513.1"/>
    </source>
</evidence>
<accession>A0A2S1SSZ6</accession>
<dbReference type="KEGG" id="stir:DDW44_12475"/>
<gene>
    <name evidence="2" type="ORF">DDW44_12475</name>
</gene>
<dbReference type="OrthoDB" id="4808509at2"/>
<organism evidence="2 3">
    <name type="scientific">Streptomyces tirandamycinicus</name>
    <dbReference type="NCBI Taxonomy" id="2174846"/>
    <lineage>
        <taxon>Bacteria</taxon>
        <taxon>Bacillati</taxon>
        <taxon>Actinomycetota</taxon>
        <taxon>Actinomycetes</taxon>
        <taxon>Kitasatosporales</taxon>
        <taxon>Streptomycetaceae</taxon>
        <taxon>Streptomyces</taxon>
    </lineage>
</organism>
<evidence type="ECO:0000256" key="1">
    <source>
        <dbReference type="SAM" id="MobiDB-lite"/>
    </source>
</evidence>
<proteinExistence type="predicted"/>
<feature type="region of interest" description="Disordered" evidence="1">
    <location>
        <begin position="22"/>
        <end position="46"/>
    </location>
</feature>
<sequence length="100" mass="9842">MRIADAETVRLLEPGDRVDVIAAPGASSGEASGPGTGPGVRSRTGPDARIVVTGARVVEVPRAAEGFQDGGALIVLAVPRPVATALAGAGATSRLAVTLC</sequence>
<name>A0A2S1SSZ6_9ACTN</name>
<dbReference type="Proteomes" id="UP000244900">
    <property type="component" value="Chromosome"/>
</dbReference>